<protein>
    <recommendedName>
        <fullName evidence="2">Rx N-terminal domain-containing protein</fullName>
    </recommendedName>
</protein>
<name>M8ATA7_TRIUA</name>
<dbReference type="OMA" id="PSCWINT"/>
<gene>
    <name evidence="1" type="ORF">TRIUR3_00776</name>
</gene>
<dbReference type="AlphaFoldDB" id="M8ATA7"/>
<proteinExistence type="predicted"/>
<organism evidence="1">
    <name type="scientific">Triticum urartu</name>
    <name type="common">Red wild einkorn</name>
    <name type="synonym">Crithodium urartu</name>
    <dbReference type="NCBI Taxonomy" id="4572"/>
    <lineage>
        <taxon>Eukaryota</taxon>
        <taxon>Viridiplantae</taxon>
        <taxon>Streptophyta</taxon>
        <taxon>Embryophyta</taxon>
        <taxon>Tracheophyta</taxon>
        <taxon>Spermatophyta</taxon>
        <taxon>Magnoliopsida</taxon>
        <taxon>Liliopsida</taxon>
        <taxon>Poales</taxon>
        <taxon>Poaceae</taxon>
        <taxon>BOP clade</taxon>
        <taxon>Pooideae</taxon>
        <taxon>Triticodae</taxon>
        <taxon>Triticeae</taxon>
        <taxon>Triticinae</taxon>
        <taxon>Triticum</taxon>
    </lineage>
</organism>
<accession>M8ATA7</accession>
<evidence type="ECO:0000313" key="1">
    <source>
        <dbReference type="EMBL" id="EMS68445.1"/>
    </source>
</evidence>
<dbReference type="EMBL" id="KD005974">
    <property type="protein sequence ID" value="EMS68445.1"/>
    <property type="molecule type" value="Genomic_DNA"/>
</dbReference>
<dbReference type="STRING" id="4572.M8ATA7"/>
<evidence type="ECO:0008006" key="2">
    <source>
        <dbReference type="Google" id="ProtNLM"/>
    </source>
</evidence>
<reference evidence="1" key="1">
    <citation type="journal article" date="2013" name="Nature">
        <title>Draft genome of the wheat A-genome progenitor Triticum urartu.</title>
        <authorList>
            <person name="Ling H.Q."/>
            <person name="Zhao S."/>
            <person name="Liu D."/>
            <person name="Wang J."/>
            <person name="Sun H."/>
            <person name="Zhang C."/>
            <person name="Fan H."/>
            <person name="Li D."/>
            <person name="Dong L."/>
            <person name="Tao Y."/>
            <person name="Gao C."/>
            <person name="Wu H."/>
            <person name="Li Y."/>
            <person name="Cui Y."/>
            <person name="Guo X."/>
            <person name="Zheng S."/>
            <person name="Wang B."/>
            <person name="Yu K."/>
            <person name="Liang Q."/>
            <person name="Yang W."/>
            <person name="Lou X."/>
            <person name="Chen J."/>
            <person name="Feng M."/>
            <person name="Jian J."/>
            <person name="Zhang X."/>
            <person name="Luo G."/>
            <person name="Jiang Y."/>
            <person name="Liu J."/>
            <person name="Wang Z."/>
            <person name="Sha Y."/>
            <person name="Zhang B."/>
            <person name="Wu H."/>
            <person name="Tang D."/>
            <person name="Shen Q."/>
            <person name="Xue P."/>
            <person name="Zou S."/>
            <person name="Wang X."/>
            <person name="Liu X."/>
            <person name="Wang F."/>
            <person name="Yang Y."/>
            <person name="An X."/>
            <person name="Dong Z."/>
            <person name="Zhang K."/>
            <person name="Zhang X."/>
            <person name="Luo M.C."/>
            <person name="Dvorak J."/>
            <person name="Tong Y."/>
            <person name="Wang J."/>
            <person name="Yang H."/>
            <person name="Li Z."/>
            <person name="Wang D."/>
            <person name="Zhang A."/>
            <person name="Wang J."/>
        </authorList>
    </citation>
    <scope>NUCLEOTIDE SEQUENCE</scope>
</reference>
<sequence length="136" mass="14813">MEAAIGAANGLIGSVLNHLSNEFVEAYVASSQLGLNSDKIKEDLLLAQGLLQVAQNRVLSDNLALQGLLRRLAVKADEAEDALDELHYFSIRDHLDGTHDAVPDLGDDILSRARHGCNALRYTVARTFLGDIGWEF</sequence>
<dbReference type="eggNOG" id="KOG4658">
    <property type="taxonomic scope" value="Eukaryota"/>
</dbReference>